<dbReference type="InterPro" id="IPR011009">
    <property type="entry name" value="Kinase-like_dom_sf"/>
</dbReference>
<dbReference type="PhylomeDB" id="A0A0G4FD08"/>
<dbReference type="AlphaFoldDB" id="A0A0G4FD08"/>
<evidence type="ECO:0000259" key="8">
    <source>
        <dbReference type="PROSITE" id="PS50011"/>
    </source>
</evidence>
<sequence length="1096" mass="119223">MLDLLLTAGKDKKTTASEESKRLAVNLLITIVPSCALEPSQFPQMRGRSGRRYSQWERDVSCEAFFEGFGSTSTEDILVKLVQEGEKEKLKRLLSETISVAPGILSRALWEAAGRLRTSPEIVKLLLQAGAMNGNTALHLELLKNAPSPSIVKMLVDAGADVKAVNQDGKSLLHLALDVKGYGQGPPPIEMLKLLVDGGVDVNAVDKNSDTALHVALKNRTGCCNTEVVQLLVEAGADLSIPDKSGKTAVDSASAMPAQAELSAQFTSPQLLRLLDGVQRKERNVPVRESAARFCAFLSRVRQGSAPSVSEKAGECASSKKPSLSDEDSDHEQGLWGLFADASMPSLLFSTGGRRRVRLFRTDWGVRDLQLSLKGKVEKANSEWTGKVSKEDGSLSPISPEEVEERDAVRVGMKEALTGCLHSGREAVSGLQGLSASMEVEGDEVSVEALADRLGRALDGLCDGSVASSPDSESLSEVPLEELCEGVVTLGEKWVMGRKGAVEEVRSTLKAAKKRSTEAFAQMLEGEAGIFPDACEELERAQRAETELARQMMQLQDNARVLLQGRSSGRDFSDEIVISEPSPQTGSFARVSQCTDSEGGKWILKRYEIGGALPPAGRDADAQTVVTAACRYFYRQVAMLHELQHAHLAQLVAVWQEGVYGFVQMPLYPGGDLATWMADRPSEGGRDPSDSLQLAEDLLSGLAFLHQKGKVHCDVKPRNTFLKSGGRAVLGDFDGVKEADPSLPGGTAAAATQQPKASTILRTTSGYVAPEVKGGGGITSASDIFAAGVVFSELLGGGVLEGQGDKAALLKKLLDRMQSDDPSKRPCASDVLQSCLFSRETAENSQCVTCFDVFLRNRGISCNATSPHFLCAECLNRHVEALTRIDHEYSDVRARFKEAGCKLTCAHLGCPSEHFAAPDVSRLLRADIHTQWESVRTEAAEEAVRKEMEGEYAQRLQRALAEDTAQRKVREITEEILTLKCPRYRAAFTDFDGCAALTCQSCNCGFCGYCLENCGRDAHAHVPQCVVAADVGRRLGVKFEMFPPSRQEWERFQRERQTDRVREVLQRLSPEEHREVSRLLEPLLRERGIRMERVGG</sequence>
<feature type="repeat" description="ANK" evidence="6">
    <location>
        <begin position="168"/>
        <end position="207"/>
    </location>
</feature>
<dbReference type="InterPro" id="IPR036770">
    <property type="entry name" value="Ankyrin_rpt-contain_sf"/>
</dbReference>
<feature type="repeat" description="ANK" evidence="6">
    <location>
        <begin position="133"/>
        <end position="167"/>
    </location>
</feature>
<dbReference type="InterPro" id="IPR000719">
    <property type="entry name" value="Prot_kinase_dom"/>
</dbReference>
<dbReference type="SUPFAM" id="SSF56112">
    <property type="entry name" value="Protein kinase-like (PK-like)"/>
    <property type="match status" value="1"/>
</dbReference>
<dbReference type="EMBL" id="CDMZ01000293">
    <property type="protein sequence ID" value="CEM11123.1"/>
    <property type="molecule type" value="Genomic_DNA"/>
</dbReference>
<dbReference type="Pfam" id="PF12796">
    <property type="entry name" value="Ank_2"/>
    <property type="match status" value="1"/>
</dbReference>
<dbReference type="VEuPathDB" id="CryptoDB:Cvel_16430"/>
<dbReference type="InterPro" id="IPR002110">
    <property type="entry name" value="Ankyrin_rpt"/>
</dbReference>
<dbReference type="GO" id="GO:0017148">
    <property type="term" value="P:negative regulation of translation"/>
    <property type="evidence" value="ECO:0007669"/>
    <property type="project" value="UniProtKB-KW"/>
</dbReference>
<dbReference type="Pfam" id="PF00023">
    <property type="entry name" value="Ank"/>
    <property type="match status" value="1"/>
</dbReference>
<feature type="repeat" description="ANK" evidence="6">
    <location>
        <begin position="208"/>
        <end position="244"/>
    </location>
</feature>
<reference evidence="9" key="1">
    <citation type="submission" date="2014-11" db="EMBL/GenBank/DDBJ databases">
        <authorList>
            <person name="Otto D Thomas"/>
            <person name="Naeem Raeece"/>
        </authorList>
    </citation>
    <scope>NUCLEOTIDE SEQUENCE</scope>
</reference>
<dbReference type="PROSITE" id="PS50088">
    <property type="entry name" value="ANK_REPEAT"/>
    <property type="match status" value="3"/>
</dbReference>
<evidence type="ECO:0000256" key="2">
    <source>
        <dbReference type="ARBA" id="ARBA00022741"/>
    </source>
</evidence>
<name>A0A0G4FD08_9ALVE</name>
<evidence type="ECO:0000256" key="1">
    <source>
        <dbReference type="ARBA" id="ARBA00022679"/>
    </source>
</evidence>
<keyword evidence="5" id="KW-0652">Protein synthesis inhibitor</keyword>
<feature type="domain" description="Protein kinase" evidence="8">
    <location>
        <begin position="577"/>
        <end position="837"/>
    </location>
</feature>
<dbReference type="PROSITE" id="PS00198">
    <property type="entry name" value="4FE4S_FER_1"/>
    <property type="match status" value="1"/>
</dbReference>
<dbReference type="PROSITE" id="PS50011">
    <property type="entry name" value="PROTEIN_KINASE_DOM"/>
    <property type="match status" value="1"/>
</dbReference>
<dbReference type="InterPro" id="IPR017900">
    <property type="entry name" value="4Fe4S_Fe_S_CS"/>
</dbReference>
<feature type="region of interest" description="Disordered" evidence="7">
    <location>
        <begin position="308"/>
        <end position="330"/>
    </location>
</feature>
<dbReference type="Gene3D" id="1.10.510.10">
    <property type="entry name" value="Transferase(Phosphotransferase) domain 1"/>
    <property type="match status" value="1"/>
</dbReference>
<evidence type="ECO:0000256" key="7">
    <source>
        <dbReference type="SAM" id="MobiDB-lite"/>
    </source>
</evidence>
<organism evidence="9">
    <name type="scientific">Chromera velia CCMP2878</name>
    <dbReference type="NCBI Taxonomy" id="1169474"/>
    <lineage>
        <taxon>Eukaryota</taxon>
        <taxon>Sar</taxon>
        <taxon>Alveolata</taxon>
        <taxon>Colpodellida</taxon>
        <taxon>Chromeraceae</taxon>
        <taxon>Chromera</taxon>
    </lineage>
</organism>
<evidence type="ECO:0000256" key="4">
    <source>
        <dbReference type="ARBA" id="ARBA00022840"/>
    </source>
</evidence>
<evidence type="ECO:0000313" key="9">
    <source>
        <dbReference type="EMBL" id="CEM11123.1"/>
    </source>
</evidence>
<dbReference type="InterPro" id="IPR050339">
    <property type="entry name" value="CC_SR_Kinase"/>
</dbReference>
<evidence type="ECO:0000256" key="5">
    <source>
        <dbReference type="ARBA" id="ARBA00023193"/>
    </source>
</evidence>
<dbReference type="GO" id="GO:0005634">
    <property type="term" value="C:nucleus"/>
    <property type="evidence" value="ECO:0007669"/>
    <property type="project" value="TreeGrafter"/>
</dbReference>
<keyword evidence="1" id="KW-0808">Transferase</keyword>
<keyword evidence="2" id="KW-0547">Nucleotide-binding</keyword>
<dbReference type="SUPFAM" id="SSF48403">
    <property type="entry name" value="Ankyrin repeat"/>
    <property type="match status" value="1"/>
</dbReference>
<dbReference type="SMART" id="SM00220">
    <property type="entry name" value="S_TKc"/>
    <property type="match status" value="1"/>
</dbReference>
<dbReference type="GO" id="GO:0005737">
    <property type="term" value="C:cytoplasm"/>
    <property type="evidence" value="ECO:0007669"/>
    <property type="project" value="TreeGrafter"/>
</dbReference>
<dbReference type="PANTHER" id="PTHR11042">
    <property type="entry name" value="EUKARYOTIC TRANSLATION INITIATION FACTOR 2-ALPHA KINASE EIF2-ALPHA KINASE -RELATED"/>
    <property type="match status" value="1"/>
</dbReference>
<keyword evidence="3" id="KW-0418">Kinase</keyword>
<proteinExistence type="predicted"/>
<dbReference type="GO" id="GO:0005524">
    <property type="term" value="F:ATP binding"/>
    <property type="evidence" value="ECO:0007669"/>
    <property type="project" value="UniProtKB-KW"/>
</dbReference>
<dbReference type="GO" id="GO:0004672">
    <property type="term" value="F:protein kinase activity"/>
    <property type="evidence" value="ECO:0007669"/>
    <property type="project" value="InterPro"/>
</dbReference>
<dbReference type="CDD" id="cd00180">
    <property type="entry name" value="PKc"/>
    <property type="match status" value="1"/>
</dbReference>
<dbReference type="Gene3D" id="1.25.40.20">
    <property type="entry name" value="Ankyrin repeat-containing domain"/>
    <property type="match status" value="1"/>
</dbReference>
<keyword evidence="6" id="KW-0040">ANK repeat</keyword>
<keyword evidence="4" id="KW-0067">ATP-binding</keyword>
<dbReference type="SMART" id="SM00248">
    <property type="entry name" value="ANK"/>
    <property type="match status" value="3"/>
</dbReference>
<dbReference type="Pfam" id="PF00069">
    <property type="entry name" value="Pkinase"/>
    <property type="match status" value="1"/>
</dbReference>
<evidence type="ECO:0000256" key="6">
    <source>
        <dbReference type="PROSITE-ProRule" id="PRU00023"/>
    </source>
</evidence>
<evidence type="ECO:0000256" key="3">
    <source>
        <dbReference type="ARBA" id="ARBA00022777"/>
    </source>
</evidence>
<dbReference type="PROSITE" id="PS50297">
    <property type="entry name" value="ANK_REP_REGION"/>
    <property type="match status" value="2"/>
</dbReference>
<protein>
    <recommendedName>
        <fullName evidence="8">Protein kinase domain-containing protein</fullName>
    </recommendedName>
</protein>
<accession>A0A0G4FD08</accession>
<gene>
    <name evidence="9" type="ORF">Cvel_16430</name>
</gene>